<evidence type="ECO:0000313" key="5">
    <source>
        <dbReference type="Proteomes" id="UP000217301"/>
    </source>
</evidence>
<dbReference type="KEGG" id="cspu:CGC55_07535"/>
<reference evidence="4 7" key="3">
    <citation type="submission" date="2018-06" db="EMBL/GenBank/DDBJ databases">
        <authorList>
            <consortium name="Pathogen Informatics"/>
            <person name="Doyle S."/>
        </authorList>
    </citation>
    <scope>NUCLEOTIDE SEQUENCE [LARGE SCALE GENOMIC DNA]</scope>
    <source>
        <strain evidence="4 7">NCTC11653</strain>
    </source>
</reference>
<sequence>MIYYVLLSLGVVVLLYLLIMQGIANLKREKVIEELREKWHNALVDEKRTKETIMELIGETFGEATVNSVEKGVYKENMPDYLVKMAIGRPLNVQPVVFHGITTERWRYKSVVLSFQNGRLIGWETSDNSTQKAGL</sequence>
<dbReference type="Proteomes" id="UP000217334">
    <property type="component" value="Chromosome"/>
</dbReference>
<protein>
    <submittedName>
        <fullName evidence="2">Uncharacterized protein</fullName>
    </submittedName>
</protein>
<dbReference type="OrthoDB" id="1148928at2"/>
<organism evidence="2 6">
    <name type="scientific">Capnocytophaga sputigena</name>
    <dbReference type="NCBI Taxonomy" id="1019"/>
    <lineage>
        <taxon>Bacteria</taxon>
        <taxon>Pseudomonadati</taxon>
        <taxon>Bacteroidota</taxon>
        <taxon>Flavobacteriia</taxon>
        <taxon>Flavobacteriales</taxon>
        <taxon>Flavobacteriaceae</taxon>
        <taxon>Capnocytophaga</taxon>
    </lineage>
</organism>
<keyword evidence="1" id="KW-1133">Transmembrane helix</keyword>
<dbReference type="RefSeq" id="WP_002681288.1">
    <property type="nucleotide sequence ID" value="NZ_CAUOZK010000020.1"/>
</dbReference>
<keyword evidence="5" id="KW-1185">Reference proteome</keyword>
<dbReference type="EMBL" id="UAVP01000008">
    <property type="protein sequence ID" value="SQA75875.1"/>
    <property type="molecule type" value="Genomic_DNA"/>
</dbReference>
<evidence type="ECO:0000313" key="4">
    <source>
        <dbReference type="EMBL" id="SQA75875.1"/>
    </source>
</evidence>
<name>A0A250FGV0_CAPSP</name>
<reference evidence="2" key="1">
    <citation type="journal article" date="2017" name="Genome Announc.">
        <title>Twelve Complete Reference Genomes of Clinical Isolates in the Capnocytophaga Genus.</title>
        <authorList>
            <person name="Villarma A."/>
            <person name="Gulvik C.A."/>
            <person name="Rowe L.A."/>
            <person name="Sheth M."/>
            <person name="Juieng P."/>
            <person name="Nicholson A.C."/>
            <person name="Loparev V.N."/>
            <person name="McQuiston J.R."/>
        </authorList>
    </citation>
    <scope>NUCLEOTIDE SEQUENCE</scope>
    <source>
        <strain evidence="2">H4486</strain>
        <strain evidence="3">KC1668</strain>
    </source>
</reference>
<evidence type="ECO:0000313" key="7">
    <source>
        <dbReference type="Proteomes" id="UP000249902"/>
    </source>
</evidence>
<dbReference type="STRING" id="553177.CAPSP0001_0385"/>
<evidence type="ECO:0000313" key="2">
    <source>
        <dbReference type="EMBL" id="ATA79660.1"/>
    </source>
</evidence>
<dbReference type="EMBL" id="CP022383">
    <property type="protein sequence ID" value="ATA79660.1"/>
    <property type="molecule type" value="Genomic_DNA"/>
</dbReference>
<gene>
    <name evidence="3" type="ORF">CGC55_07535</name>
    <name evidence="2" type="ORF">CGC59_08205</name>
    <name evidence="4" type="ORF">NCTC11653_01788</name>
</gene>
<dbReference type="Proteomes" id="UP000249902">
    <property type="component" value="Unassembled WGS sequence"/>
</dbReference>
<dbReference type="AlphaFoldDB" id="A0A250FGV0"/>
<reference evidence="5 6" key="2">
    <citation type="submission" date="2017-06" db="EMBL/GenBank/DDBJ databases">
        <title>Capnocytophaga spp. assemblies.</title>
        <authorList>
            <person name="Gulvik C.A."/>
        </authorList>
    </citation>
    <scope>NUCLEOTIDE SEQUENCE [LARGE SCALE GENOMIC DNA]</scope>
    <source>
        <strain evidence="6">H4486</strain>
        <strain evidence="5">KC1668</strain>
    </source>
</reference>
<keyword evidence="1" id="KW-0472">Membrane</keyword>
<dbReference type="Proteomes" id="UP000217301">
    <property type="component" value="Chromosome"/>
</dbReference>
<keyword evidence="1" id="KW-0812">Transmembrane</keyword>
<evidence type="ECO:0000313" key="6">
    <source>
        <dbReference type="Proteomes" id="UP000217334"/>
    </source>
</evidence>
<accession>A0A250FGV0</accession>
<dbReference type="EMBL" id="CP022385">
    <property type="protein sequence ID" value="ATA84363.1"/>
    <property type="molecule type" value="Genomic_DNA"/>
</dbReference>
<evidence type="ECO:0000313" key="3">
    <source>
        <dbReference type="EMBL" id="ATA84363.1"/>
    </source>
</evidence>
<dbReference type="eggNOG" id="ENOG50310QE">
    <property type="taxonomic scope" value="Bacteria"/>
</dbReference>
<feature type="transmembrane region" description="Helical" evidence="1">
    <location>
        <begin position="6"/>
        <end position="26"/>
    </location>
</feature>
<proteinExistence type="predicted"/>
<evidence type="ECO:0000256" key="1">
    <source>
        <dbReference type="SAM" id="Phobius"/>
    </source>
</evidence>